<keyword evidence="14" id="KW-1185">Reference proteome</keyword>
<keyword evidence="6" id="KW-0443">Lipid metabolism</keyword>
<dbReference type="InterPro" id="IPR014729">
    <property type="entry name" value="Rossmann-like_a/b/a_fold"/>
</dbReference>
<name>A0A6G7YBA3_9ACTN</name>
<dbReference type="NCBIfam" id="TIGR00125">
    <property type="entry name" value="cyt_tran_rel"/>
    <property type="match status" value="1"/>
</dbReference>
<evidence type="ECO:0000256" key="2">
    <source>
        <dbReference type="ARBA" id="ARBA00010101"/>
    </source>
</evidence>
<keyword evidence="3" id="KW-0444">Lipid biosynthesis</keyword>
<evidence type="ECO:0000256" key="6">
    <source>
        <dbReference type="ARBA" id="ARBA00023098"/>
    </source>
</evidence>
<sequence>MARPDVAADPGAARVYVDMVGDLFHAGHVALLREARRHGDWLIVGVLSDETAASYKRRPIMTLAERVAVIESCRYVDEVIPDSPDRVTEDFLDEHGITTVVHGDDLAPEAADSVYSAAVTAGNLVFVPRSGEISTTLLIQRVLDAAAEE</sequence>
<dbReference type="InterPro" id="IPR004821">
    <property type="entry name" value="Cyt_trans-like"/>
</dbReference>
<evidence type="ECO:0000256" key="11">
    <source>
        <dbReference type="ARBA" id="ARBA00031473"/>
    </source>
</evidence>
<dbReference type="GO" id="GO:0006646">
    <property type="term" value="P:phosphatidylethanolamine biosynthetic process"/>
    <property type="evidence" value="ECO:0007669"/>
    <property type="project" value="UniProtKB-UniPathway"/>
</dbReference>
<dbReference type="EC" id="2.7.7.14" evidence="10"/>
<keyword evidence="4 13" id="KW-0808">Transferase</keyword>
<dbReference type="KEGG" id="npi:G7071_00755"/>
<protein>
    <recommendedName>
        <fullName evidence="10">ethanolamine-phosphate cytidylyltransferase</fullName>
        <ecNumber evidence="10">2.7.7.14</ecNumber>
    </recommendedName>
    <alternativeName>
        <fullName evidence="11">CTP:phosphoethanolamine cytidylyltransferase</fullName>
    </alternativeName>
</protein>
<dbReference type="PANTHER" id="PTHR45780">
    <property type="entry name" value="ETHANOLAMINE-PHOSPHATE CYTIDYLYLTRANSFERASE"/>
    <property type="match status" value="1"/>
</dbReference>
<proteinExistence type="inferred from homology"/>
<evidence type="ECO:0000256" key="9">
    <source>
        <dbReference type="ARBA" id="ARBA00024191"/>
    </source>
</evidence>
<feature type="domain" description="Cytidyltransferase-like" evidence="12">
    <location>
        <begin position="22"/>
        <end position="141"/>
    </location>
</feature>
<comment type="pathway">
    <text evidence="1">Lipid metabolism.</text>
</comment>
<dbReference type="Gene3D" id="3.40.50.620">
    <property type="entry name" value="HUPs"/>
    <property type="match status" value="1"/>
</dbReference>
<dbReference type="GO" id="GO:0004306">
    <property type="term" value="F:ethanolamine-phosphate cytidylyltransferase activity"/>
    <property type="evidence" value="ECO:0007669"/>
    <property type="project" value="UniProtKB-EC"/>
</dbReference>
<gene>
    <name evidence="13" type="ORF">G7071_00755</name>
</gene>
<comment type="similarity">
    <text evidence="2">Belongs to the cytidylyltransferase family.</text>
</comment>
<evidence type="ECO:0000256" key="8">
    <source>
        <dbReference type="ARBA" id="ARBA00023264"/>
    </source>
</evidence>
<dbReference type="SUPFAM" id="SSF52374">
    <property type="entry name" value="Nucleotidylyl transferase"/>
    <property type="match status" value="1"/>
</dbReference>
<keyword evidence="5 13" id="KW-0548">Nucleotidyltransferase</keyword>
<keyword evidence="7" id="KW-0594">Phospholipid biosynthesis</keyword>
<dbReference type="GO" id="GO:0005737">
    <property type="term" value="C:cytoplasm"/>
    <property type="evidence" value="ECO:0007669"/>
    <property type="project" value="TreeGrafter"/>
</dbReference>
<organism evidence="13 14">
    <name type="scientific">Nocardioides piscis</name>
    <dbReference type="NCBI Taxonomy" id="2714938"/>
    <lineage>
        <taxon>Bacteria</taxon>
        <taxon>Bacillati</taxon>
        <taxon>Actinomycetota</taxon>
        <taxon>Actinomycetes</taxon>
        <taxon>Propionibacteriales</taxon>
        <taxon>Nocardioidaceae</taxon>
        <taxon>Nocardioides</taxon>
    </lineage>
</organism>
<dbReference type="InterPro" id="IPR044608">
    <property type="entry name" value="Ect1/PCYT2"/>
</dbReference>
<dbReference type="RefSeq" id="WP_166313774.1">
    <property type="nucleotide sequence ID" value="NZ_CP049866.1"/>
</dbReference>
<dbReference type="Proteomes" id="UP000502035">
    <property type="component" value="Chromosome"/>
</dbReference>
<accession>A0A6G7YBA3</accession>
<keyword evidence="8" id="KW-1208">Phospholipid metabolism</keyword>
<evidence type="ECO:0000256" key="10">
    <source>
        <dbReference type="ARBA" id="ARBA00024221"/>
    </source>
</evidence>
<dbReference type="Pfam" id="PF01467">
    <property type="entry name" value="CTP_transf_like"/>
    <property type="match status" value="1"/>
</dbReference>
<dbReference type="PANTHER" id="PTHR45780:SF2">
    <property type="entry name" value="ETHANOLAMINE-PHOSPHATE CYTIDYLYLTRANSFERASE"/>
    <property type="match status" value="1"/>
</dbReference>
<reference evidence="13 14" key="1">
    <citation type="submission" date="2020-03" db="EMBL/GenBank/DDBJ databases">
        <title>Nocardioides sp. nov., isolated from fish.</title>
        <authorList>
            <person name="Hyun D.-W."/>
            <person name="Bae J.-W."/>
        </authorList>
    </citation>
    <scope>NUCLEOTIDE SEQUENCE [LARGE SCALE GENOMIC DNA]</scope>
    <source>
        <strain evidence="13 14">HDW12A</strain>
    </source>
</reference>
<dbReference type="EMBL" id="CP049866">
    <property type="protein sequence ID" value="QIK74184.1"/>
    <property type="molecule type" value="Genomic_DNA"/>
</dbReference>
<evidence type="ECO:0000256" key="1">
    <source>
        <dbReference type="ARBA" id="ARBA00005189"/>
    </source>
</evidence>
<evidence type="ECO:0000256" key="4">
    <source>
        <dbReference type="ARBA" id="ARBA00022679"/>
    </source>
</evidence>
<evidence type="ECO:0000256" key="7">
    <source>
        <dbReference type="ARBA" id="ARBA00023209"/>
    </source>
</evidence>
<evidence type="ECO:0000259" key="12">
    <source>
        <dbReference type="Pfam" id="PF01467"/>
    </source>
</evidence>
<evidence type="ECO:0000256" key="3">
    <source>
        <dbReference type="ARBA" id="ARBA00022516"/>
    </source>
</evidence>
<dbReference type="AlphaFoldDB" id="A0A6G7YBA3"/>
<evidence type="ECO:0000313" key="13">
    <source>
        <dbReference type="EMBL" id="QIK74184.1"/>
    </source>
</evidence>
<dbReference type="UniPathway" id="UPA00558">
    <property type="reaction ID" value="UER00742"/>
</dbReference>
<comment type="pathway">
    <text evidence="9">Phospholipid metabolism; phosphatidylethanolamine biosynthesis; phosphatidylethanolamine from ethanolamine: step 2/3.</text>
</comment>
<evidence type="ECO:0000256" key="5">
    <source>
        <dbReference type="ARBA" id="ARBA00022695"/>
    </source>
</evidence>
<evidence type="ECO:0000313" key="14">
    <source>
        <dbReference type="Proteomes" id="UP000502035"/>
    </source>
</evidence>